<dbReference type="Gene3D" id="3.40.640.10">
    <property type="entry name" value="Type I PLP-dependent aspartate aminotransferase-like (Major domain)"/>
    <property type="match status" value="1"/>
</dbReference>
<dbReference type="InterPro" id="IPR051750">
    <property type="entry name" value="Trans-sulfuration_enzymes"/>
</dbReference>
<dbReference type="Proteomes" id="UP000070121">
    <property type="component" value="Unassembled WGS sequence"/>
</dbReference>
<dbReference type="GO" id="GO:0003962">
    <property type="term" value="F:cystathionine gamma-synthase activity"/>
    <property type="evidence" value="ECO:0007669"/>
    <property type="project" value="TreeGrafter"/>
</dbReference>
<comment type="cofactor">
    <cofactor evidence="1 3">
        <name>pyridoxal 5'-phosphate</name>
        <dbReference type="ChEBI" id="CHEBI:597326"/>
    </cofactor>
</comment>
<dbReference type="GO" id="GO:0019346">
    <property type="term" value="P:transsulfuration"/>
    <property type="evidence" value="ECO:0007669"/>
    <property type="project" value="InterPro"/>
</dbReference>
<dbReference type="EMBL" id="JFFI01001203">
    <property type="protein sequence ID" value="KXH62215.1"/>
    <property type="molecule type" value="Genomic_DNA"/>
</dbReference>
<dbReference type="SUPFAM" id="SSF53383">
    <property type="entry name" value="PLP-dependent transferases"/>
    <property type="match status" value="1"/>
</dbReference>
<dbReference type="Gene3D" id="3.90.1150.10">
    <property type="entry name" value="Aspartate Aminotransferase, domain 1"/>
    <property type="match status" value="1"/>
</dbReference>
<comment type="caution">
    <text evidence="4">The sequence shown here is derived from an EMBL/GenBank/DDBJ whole genome shotgun (WGS) entry which is preliminary data.</text>
</comment>
<dbReference type="InterPro" id="IPR015421">
    <property type="entry name" value="PyrdxlP-dep_Trfase_major"/>
</dbReference>
<sequence length="416" mass="46328">MPWWSDTGVAISSRLAERILDRLPLLHEVALEAAPPLNQRLEAPYKVICDRIAYLAERSPATERKQKVTASDVYLYQSGMAAIYNVHQQLQRLAKSAECQNVILGVSFYETKHVLRKYGSGLKFFPSVTNMAELEAFLREEQVQGRPVLSVWTEYPSNPLLSVPDFPHLRNLADDLGFVLVVDDTIGGFCNVDALAVADVVVTSLTKTFSGHADVMGGSAILNPSSPFYEGLKRSFEADYVNDLYVEDARILRHNSDDYLHRLAVINSNAKMVTDWLHESSKGDQSSIHHVFYPTTSHIGARDNYEAFMRKPTADFSPGYGCLFSLGFKSQEAAATFYDNLHVYHGPHLGAHRTLALGYTYLIYGEDNDTEFAGTNLSPAQIRVSIGLEDSRELLSVFKYAITKANQLCSGQASQE</sequence>
<reference evidence="4 5" key="1">
    <citation type="submission" date="2014-02" db="EMBL/GenBank/DDBJ databases">
        <title>The genome sequence of Colletotrichum salicis CBS 607.94.</title>
        <authorList>
            <person name="Baroncelli R."/>
            <person name="Thon M.R."/>
        </authorList>
    </citation>
    <scope>NUCLEOTIDE SEQUENCE [LARGE SCALE GENOMIC DNA]</scope>
    <source>
        <strain evidence="4 5">CBS 607.94</strain>
    </source>
</reference>
<evidence type="ECO:0000256" key="1">
    <source>
        <dbReference type="ARBA" id="ARBA00001933"/>
    </source>
</evidence>
<evidence type="ECO:0008006" key="6">
    <source>
        <dbReference type="Google" id="ProtNLM"/>
    </source>
</evidence>
<proteinExistence type="inferred from homology"/>
<name>A0A135UP83_9PEZI</name>
<dbReference type="PANTHER" id="PTHR42699">
    <property type="match status" value="1"/>
</dbReference>
<protein>
    <recommendedName>
        <fullName evidence="6">Cystathionine gamma-synthase</fullName>
    </recommendedName>
</protein>
<dbReference type="InterPro" id="IPR000277">
    <property type="entry name" value="Cys/Met-Metab_PyrdxlP-dep_enz"/>
</dbReference>
<dbReference type="STRING" id="1209931.A0A135UP83"/>
<evidence type="ECO:0000256" key="2">
    <source>
        <dbReference type="ARBA" id="ARBA00022898"/>
    </source>
</evidence>
<dbReference type="InterPro" id="IPR015422">
    <property type="entry name" value="PyrdxlP-dep_Trfase_small"/>
</dbReference>
<keyword evidence="2 3" id="KW-0663">Pyridoxal phosphate</keyword>
<evidence type="ECO:0000313" key="5">
    <source>
        <dbReference type="Proteomes" id="UP000070121"/>
    </source>
</evidence>
<organism evidence="4 5">
    <name type="scientific">Colletotrichum salicis</name>
    <dbReference type="NCBI Taxonomy" id="1209931"/>
    <lineage>
        <taxon>Eukaryota</taxon>
        <taxon>Fungi</taxon>
        <taxon>Dikarya</taxon>
        <taxon>Ascomycota</taxon>
        <taxon>Pezizomycotina</taxon>
        <taxon>Sordariomycetes</taxon>
        <taxon>Hypocreomycetidae</taxon>
        <taxon>Glomerellales</taxon>
        <taxon>Glomerellaceae</taxon>
        <taxon>Colletotrichum</taxon>
        <taxon>Colletotrichum acutatum species complex</taxon>
    </lineage>
</organism>
<dbReference type="OrthoDB" id="10047078at2759"/>
<dbReference type="Pfam" id="PF01053">
    <property type="entry name" value="Cys_Met_Meta_PP"/>
    <property type="match status" value="1"/>
</dbReference>
<dbReference type="AlphaFoldDB" id="A0A135UP83"/>
<dbReference type="PANTHER" id="PTHR42699:SF1">
    <property type="entry name" value="CYSTATHIONINE GAMMA-SYNTHASE-RELATED"/>
    <property type="match status" value="1"/>
</dbReference>
<evidence type="ECO:0000256" key="3">
    <source>
        <dbReference type="RuleBase" id="RU362118"/>
    </source>
</evidence>
<gene>
    <name evidence="4" type="ORF">CSAL01_10600</name>
</gene>
<keyword evidence="5" id="KW-1185">Reference proteome</keyword>
<dbReference type="InterPro" id="IPR015424">
    <property type="entry name" value="PyrdxlP-dep_Trfase"/>
</dbReference>
<comment type="similarity">
    <text evidence="3">Belongs to the trans-sulfuration enzymes family.</text>
</comment>
<dbReference type="GO" id="GO:0030170">
    <property type="term" value="F:pyridoxal phosphate binding"/>
    <property type="evidence" value="ECO:0007669"/>
    <property type="project" value="InterPro"/>
</dbReference>
<accession>A0A135UP83</accession>
<evidence type="ECO:0000313" key="4">
    <source>
        <dbReference type="EMBL" id="KXH62215.1"/>
    </source>
</evidence>